<keyword evidence="2" id="KW-1185">Reference proteome</keyword>
<protein>
    <submittedName>
        <fullName evidence="1">Uncharacterized protein</fullName>
    </submittedName>
</protein>
<dbReference type="Proteomes" id="UP001470230">
    <property type="component" value="Unassembled WGS sequence"/>
</dbReference>
<name>A0ABR2GWR1_9EUKA</name>
<sequence length="378" mass="45100">MSNKMNKIVLSGQILLQEEVKFKFIGYPPSRSEYSFEELFDNSIMDHNPEFIQCSCNNHSFFILFQYIEDDKKYLKIAIFDYPINNKYSNQSKEREIAISDDISQWEYKKQDISLFCSDNYIFFSILYKTNEKKKFRHTVLSQIKRSKQETKYVEKYNNECEIIEKAFDFCGNNNNFAFFIFNEFKNGDNKIVTFNLQNNELEERDIILLGPSDDINFYNRHYIKMIYHNDNLYLIGANQKSIENIFTFEKYSFRDISTITNVFTIDKLGPIRVLNICGEEKYDRIIFNDDFSISIEPTYITQDKNNNEKYDISDIFRLYSNYDDGFQPSDWIRAKNSCIFHSTAYLSRDRKEIKKKKADISSIFQNQKNFGKIKFSS</sequence>
<reference evidence="1 2" key="1">
    <citation type="submission" date="2024-04" db="EMBL/GenBank/DDBJ databases">
        <title>Tritrichomonas musculus Genome.</title>
        <authorList>
            <person name="Alves-Ferreira E."/>
            <person name="Grigg M."/>
            <person name="Lorenzi H."/>
            <person name="Galac M."/>
        </authorList>
    </citation>
    <scope>NUCLEOTIDE SEQUENCE [LARGE SCALE GENOMIC DNA]</scope>
    <source>
        <strain evidence="1 2">EAF2021</strain>
    </source>
</reference>
<proteinExistence type="predicted"/>
<organism evidence="1 2">
    <name type="scientific">Tritrichomonas musculus</name>
    <dbReference type="NCBI Taxonomy" id="1915356"/>
    <lineage>
        <taxon>Eukaryota</taxon>
        <taxon>Metamonada</taxon>
        <taxon>Parabasalia</taxon>
        <taxon>Tritrichomonadida</taxon>
        <taxon>Tritrichomonadidae</taxon>
        <taxon>Tritrichomonas</taxon>
    </lineage>
</organism>
<comment type="caution">
    <text evidence="1">The sequence shown here is derived from an EMBL/GenBank/DDBJ whole genome shotgun (WGS) entry which is preliminary data.</text>
</comment>
<evidence type="ECO:0000313" key="1">
    <source>
        <dbReference type="EMBL" id="KAK8838373.1"/>
    </source>
</evidence>
<evidence type="ECO:0000313" key="2">
    <source>
        <dbReference type="Proteomes" id="UP001470230"/>
    </source>
</evidence>
<dbReference type="EMBL" id="JAPFFF010000055">
    <property type="protein sequence ID" value="KAK8838373.1"/>
    <property type="molecule type" value="Genomic_DNA"/>
</dbReference>
<gene>
    <name evidence="1" type="ORF">M9Y10_032998</name>
</gene>
<accession>A0ABR2GWR1</accession>